<dbReference type="PANTHER" id="PTHR35802">
    <property type="entry name" value="PROTEASE SYNTHASE AND SPORULATION PROTEIN PAI 2"/>
    <property type="match status" value="1"/>
</dbReference>
<organism evidence="1 2">
    <name type="scientific">Niabella soli DSM 19437</name>
    <dbReference type="NCBI Taxonomy" id="929713"/>
    <lineage>
        <taxon>Bacteria</taxon>
        <taxon>Pseudomonadati</taxon>
        <taxon>Bacteroidota</taxon>
        <taxon>Chitinophagia</taxon>
        <taxon>Chitinophagales</taxon>
        <taxon>Chitinophagaceae</taxon>
        <taxon>Niabella</taxon>
    </lineage>
</organism>
<protein>
    <submittedName>
        <fullName evidence="1">Transcriptional regulator</fullName>
    </submittedName>
</protein>
<dbReference type="InterPro" id="IPR012349">
    <property type="entry name" value="Split_barrel_FMN-bd"/>
</dbReference>
<dbReference type="EMBL" id="CP007035">
    <property type="protein sequence ID" value="AHF15383.1"/>
    <property type="molecule type" value="Genomic_DNA"/>
</dbReference>
<evidence type="ECO:0000313" key="1">
    <source>
        <dbReference type="EMBL" id="AHF15383.1"/>
    </source>
</evidence>
<dbReference type="KEGG" id="nso:NIASO_09895"/>
<dbReference type="Gene3D" id="2.30.110.10">
    <property type="entry name" value="Electron Transport, Fmn-binding Protein, Chain A"/>
    <property type="match status" value="1"/>
</dbReference>
<name>W0F0N1_9BACT</name>
<sequence length="204" mass="23282">MYIPAFNKMTDPDAIISFIKRFSFGTIITTEATGRPVATHLPFLIEKTATGLFLLSHFAKANPQWQQIAANKNILVIFSEPHAYISPTHYEQALSVPTWNYITVHLYGQGEVITDPQQVTELLDRTVENYEPAYKPTHDALPKDFIQKMSKGIVAFKIQVTDIQAKEKLSQNKTKREQEKIIRTLSASPLTTEQDIAKYMRERL</sequence>
<dbReference type="RefSeq" id="WP_008584173.1">
    <property type="nucleotide sequence ID" value="NZ_CP007035.1"/>
</dbReference>
<proteinExistence type="predicted"/>
<dbReference type="OrthoDB" id="9794948at2"/>
<keyword evidence="2" id="KW-1185">Reference proteome</keyword>
<dbReference type="Proteomes" id="UP000003586">
    <property type="component" value="Chromosome"/>
</dbReference>
<dbReference type="PIRSF" id="PIRSF010372">
    <property type="entry name" value="PaiB"/>
    <property type="match status" value="1"/>
</dbReference>
<dbReference type="AlphaFoldDB" id="W0F0N1"/>
<dbReference type="eggNOG" id="COG2808">
    <property type="taxonomic scope" value="Bacteria"/>
</dbReference>
<dbReference type="SUPFAM" id="SSF50475">
    <property type="entry name" value="FMN-binding split barrel"/>
    <property type="match status" value="1"/>
</dbReference>
<dbReference type="STRING" id="929713.NIASO_09895"/>
<dbReference type="Pfam" id="PF04299">
    <property type="entry name" value="FMN_bind_2"/>
    <property type="match status" value="1"/>
</dbReference>
<evidence type="ECO:0000313" key="2">
    <source>
        <dbReference type="Proteomes" id="UP000003586"/>
    </source>
</evidence>
<reference evidence="1 2" key="1">
    <citation type="submission" date="2013-12" db="EMBL/GenBank/DDBJ databases">
        <authorList>
            <consortium name="DOE Joint Genome Institute"/>
            <person name="Eisen J."/>
            <person name="Huntemann M."/>
            <person name="Han J."/>
            <person name="Chen A."/>
            <person name="Kyrpides N."/>
            <person name="Mavromatis K."/>
            <person name="Markowitz V."/>
            <person name="Palaniappan K."/>
            <person name="Ivanova N."/>
            <person name="Schaumberg A."/>
            <person name="Pati A."/>
            <person name="Liolios K."/>
            <person name="Nordberg H.P."/>
            <person name="Cantor M.N."/>
            <person name="Hua S.X."/>
            <person name="Woyke T."/>
        </authorList>
    </citation>
    <scope>NUCLEOTIDE SEQUENCE [LARGE SCALE GENOMIC DNA]</scope>
    <source>
        <strain evidence="2">DSM 19437</strain>
    </source>
</reference>
<dbReference type="InterPro" id="IPR007396">
    <property type="entry name" value="TR_PAI2-type"/>
</dbReference>
<gene>
    <name evidence="1" type="ORF">NIASO_09895</name>
</gene>
<accession>W0F0N1</accession>
<dbReference type="PANTHER" id="PTHR35802:SF1">
    <property type="entry name" value="PROTEASE SYNTHASE AND SPORULATION PROTEIN PAI 2"/>
    <property type="match status" value="1"/>
</dbReference>
<dbReference type="HOGENOM" id="CLU_065853_3_0_10"/>